<evidence type="ECO:0000256" key="13">
    <source>
        <dbReference type="SAM" id="Coils"/>
    </source>
</evidence>
<dbReference type="CDD" id="cd22222">
    <property type="entry name" value="HkD_Hook"/>
    <property type="match status" value="1"/>
</dbReference>
<feature type="region of interest" description="Disordered" evidence="14">
    <location>
        <begin position="165"/>
        <end position="237"/>
    </location>
</feature>
<feature type="compositionally biased region" description="Polar residues" evidence="14">
    <location>
        <begin position="170"/>
        <end position="229"/>
    </location>
</feature>
<dbReference type="InterPro" id="IPR043936">
    <property type="entry name" value="HOOK_N"/>
</dbReference>
<dbReference type="SUPFAM" id="SSF116907">
    <property type="entry name" value="Hook domain"/>
    <property type="match status" value="1"/>
</dbReference>
<proteinExistence type="inferred from homology"/>
<feature type="coiled-coil region" evidence="13">
    <location>
        <begin position="247"/>
        <end position="281"/>
    </location>
</feature>
<dbReference type="EMBL" id="JAIFTH010000014">
    <property type="protein sequence ID" value="KAG9511276.1"/>
    <property type="molecule type" value="Genomic_DNA"/>
</dbReference>
<feature type="coiled-coil region" evidence="13">
    <location>
        <begin position="725"/>
        <end position="759"/>
    </location>
</feature>
<dbReference type="Pfam" id="PF19047">
    <property type="entry name" value="HOOK_N"/>
    <property type="match status" value="1"/>
</dbReference>
<evidence type="ECO:0000256" key="2">
    <source>
        <dbReference type="ARBA" id="ARBA00004245"/>
    </source>
</evidence>
<evidence type="ECO:0000259" key="15">
    <source>
        <dbReference type="PROSITE" id="PS50021"/>
    </source>
</evidence>
<keyword evidence="10" id="KW-0967">Endosome</keyword>
<dbReference type="InterPro" id="IPR036872">
    <property type="entry name" value="CH_dom_sf"/>
</dbReference>
<accession>A0ABQ7SD03</accession>
<evidence type="ECO:0000256" key="1">
    <source>
        <dbReference type="ARBA" id="ARBA00004177"/>
    </source>
</evidence>
<evidence type="ECO:0000256" key="8">
    <source>
        <dbReference type="ARBA" id="ARBA00022583"/>
    </source>
</evidence>
<dbReference type="PROSITE" id="PS50021">
    <property type="entry name" value="CH"/>
    <property type="match status" value="1"/>
</dbReference>
<keyword evidence="17" id="KW-1185">Reference proteome</keyword>
<evidence type="ECO:0000256" key="12">
    <source>
        <dbReference type="ARBA" id="ARBA00023212"/>
    </source>
</evidence>
<feature type="compositionally biased region" description="Polar residues" evidence="14">
    <location>
        <begin position="933"/>
        <end position="945"/>
    </location>
</feature>
<evidence type="ECO:0000256" key="6">
    <source>
        <dbReference type="ARBA" id="ARBA00018971"/>
    </source>
</evidence>
<evidence type="ECO:0000256" key="7">
    <source>
        <dbReference type="ARBA" id="ARBA00022490"/>
    </source>
</evidence>
<feature type="coiled-coil region" evidence="13">
    <location>
        <begin position="322"/>
        <end position="498"/>
    </location>
</feature>
<evidence type="ECO:0000256" key="4">
    <source>
        <dbReference type="ARBA" id="ARBA00006946"/>
    </source>
</evidence>
<dbReference type="Gene3D" id="1.10.418.10">
    <property type="entry name" value="Calponin-like domain"/>
    <property type="match status" value="1"/>
</dbReference>
<feature type="domain" description="Calponin-homology (CH)" evidence="15">
    <location>
        <begin position="1"/>
        <end position="123"/>
    </location>
</feature>
<gene>
    <name evidence="16" type="primary">hook3</name>
    <name evidence="16" type="ORF">GZH46_00159</name>
</gene>
<dbReference type="Proteomes" id="UP000825002">
    <property type="component" value="Unassembled WGS sequence"/>
</dbReference>
<protein>
    <recommendedName>
        <fullName evidence="6">Protein hook</fullName>
    </recommendedName>
</protein>
<evidence type="ECO:0000313" key="16">
    <source>
        <dbReference type="EMBL" id="KAG9511276.1"/>
    </source>
</evidence>
<feature type="compositionally biased region" description="Basic and acidic residues" evidence="14">
    <location>
        <begin position="299"/>
        <end position="313"/>
    </location>
</feature>
<evidence type="ECO:0000313" key="17">
    <source>
        <dbReference type="Proteomes" id="UP000825002"/>
    </source>
</evidence>
<comment type="subcellular location">
    <subcellularLocation>
        <location evidence="2">Cytoplasm</location>
        <location evidence="2">Cytoskeleton</location>
    </subcellularLocation>
    <subcellularLocation>
        <location evidence="1">Endosome</location>
    </subcellularLocation>
</comment>
<reference evidence="16 17" key="1">
    <citation type="submission" date="2020-10" db="EMBL/GenBank/DDBJ databases">
        <authorList>
            <person name="Klimov P.B."/>
            <person name="Dyachkov S.M."/>
            <person name="Chetverikov P.E."/>
        </authorList>
    </citation>
    <scope>NUCLEOTIDE SEQUENCE [LARGE SCALE GENOMIC DNA]</scope>
    <source>
        <strain evidence="16">BMOC 18-1129-001#AD2665</strain>
        <tissue evidence="16">Entire mites</tissue>
    </source>
</reference>
<comment type="similarity">
    <text evidence="3">Belongs to the TPD52 family.</text>
</comment>
<comment type="subunit">
    <text evidence="5">Homodimer. Interacts with microtubules via its N-terminus.</text>
</comment>
<feature type="coiled-coil region" evidence="13">
    <location>
        <begin position="567"/>
        <end position="623"/>
    </location>
</feature>
<sequence length="1020" mass="115483">MSLFSSLIQWLSTFDNDTINASDITSPKDLSDGVLCAKILNQIAPQFFDEEWMRRIIPAPPHFNWRLRVSNLKKVVQKIRDYTNDILSQQFALELVLPDINLIAQEFDTEQISRLIQLILCCAVNCDKKQDYIQRILDLPVQVQHDVMTAIQELIPGDRSALSYDKTDSSDAQINNSTPKSESRYGSSSHLSTPTSTRLDTSRTSHQLNASNLSAAPSNVKFNSPMNASQHEESSYFDDKQKILRDLELANKSREEKAQQCHELEQRLHHLQIERDQLLIDNERMMSERRNSVGLTYSKQDRRGSSGANHHDATVSNDAPDIEQKTAMISKLQNQVQSLSDQLFKVETEKEEFRLKANLLQEDLDDLIGKHQNLLKIADQTKMLRDELDEQKHLYEKVEKYEVKIESYNKKLTEAKREIKCHEEKICELIRRNVELEEEVSKLNTLNSQLDKYKKQIQELQIKSSQESHRADKVECELTRLEEKFSVLRNENEQLVKTTMQLQSVTGKRLSTSEAIVDSVNIDYPDVRKKDSNSTPLNSDDINGEFSLVGGHGSTSASSTSDMKVRMIRLEHENQLLHKKLEESAQKNNGVLDGLLEAANLRCTQLENENRQIKRQYLMMQSKMKDITVGTGPVLQSPSHTAGPSIDTDNHHFALYAKIEELQAALSRKDQELMDAEYRYKRNLNKAKKAFKALEPLQMPGGLNASFLQSSSSSTSSFSSSMDECNVLRQQLSERHNRVVELEREFAEFKKIKEMHERLIITAFYGLSSSRQRTAAERRLQESNMIGSGRSGGDSPHNSCISTIWTMDSEMSNDSAAATNPEVPSELEEELKAELAKTEEEIQTLRQVLAARLKHAQELKRKLGIGPWKELTSEVQNGLKTVQETTAYVTNNLYVYFPALTNLSRKLKAITFVRAQTPPIESNIDTEQEHSDLGSSIESQLSTNTTRYQKTSESVKLAAEKTTDIFGSLSSSISKKLGDVKNSTAFKSIEEKVGSAVGGFKSGSASNTDDNLTINNNSDK</sequence>
<feature type="region of interest" description="Disordered" evidence="14">
    <location>
        <begin position="926"/>
        <end position="945"/>
    </location>
</feature>
<comment type="similarity">
    <text evidence="4">Belongs to the hook family.</text>
</comment>
<feature type="region of interest" description="Disordered" evidence="14">
    <location>
        <begin position="997"/>
        <end position="1020"/>
    </location>
</feature>
<keyword evidence="8" id="KW-0254">Endocytosis</keyword>
<dbReference type="Pfam" id="PF04201">
    <property type="entry name" value="TPD52"/>
    <property type="match status" value="2"/>
</dbReference>
<evidence type="ECO:0000256" key="3">
    <source>
        <dbReference type="ARBA" id="ARBA00005702"/>
    </source>
</evidence>
<feature type="region of interest" description="Disordered" evidence="14">
    <location>
        <begin position="290"/>
        <end position="317"/>
    </location>
</feature>
<evidence type="ECO:0000256" key="10">
    <source>
        <dbReference type="ARBA" id="ARBA00022753"/>
    </source>
</evidence>
<keyword evidence="12" id="KW-0206">Cytoskeleton</keyword>
<dbReference type="PANTHER" id="PTHR18947:SF39">
    <property type="entry name" value="PROTEIN HOOK"/>
    <property type="match status" value="1"/>
</dbReference>
<dbReference type="InterPro" id="IPR007327">
    <property type="entry name" value="TPD52"/>
</dbReference>
<keyword evidence="9" id="KW-0493">Microtubule</keyword>
<name>A0ABQ7SD03_9ACAR</name>
<evidence type="ECO:0000256" key="9">
    <source>
        <dbReference type="ARBA" id="ARBA00022701"/>
    </source>
</evidence>
<feature type="compositionally biased region" description="Polar residues" evidence="14">
    <location>
        <begin position="1003"/>
        <end position="1020"/>
    </location>
</feature>
<dbReference type="InterPro" id="IPR001715">
    <property type="entry name" value="CH_dom"/>
</dbReference>
<dbReference type="InterPro" id="IPR008636">
    <property type="entry name" value="Hook_C"/>
</dbReference>
<organism evidence="16 17">
    <name type="scientific">Fragariocoptes setiger</name>
    <dbReference type="NCBI Taxonomy" id="1670756"/>
    <lineage>
        <taxon>Eukaryota</taxon>
        <taxon>Metazoa</taxon>
        <taxon>Ecdysozoa</taxon>
        <taxon>Arthropoda</taxon>
        <taxon>Chelicerata</taxon>
        <taxon>Arachnida</taxon>
        <taxon>Acari</taxon>
        <taxon>Acariformes</taxon>
        <taxon>Trombidiformes</taxon>
        <taxon>Prostigmata</taxon>
        <taxon>Eupodina</taxon>
        <taxon>Eriophyoidea</taxon>
        <taxon>Phytoptidae</taxon>
        <taxon>Fragariocoptes</taxon>
    </lineage>
</organism>
<keyword evidence="11 13" id="KW-0175">Coiled coil</keyword>
<comment type="caution">
    <text evidence="16">The sequence shown here is derived from an EMBL/GenBank/DDBJ whole genome shotgun (WGS) entry which is preliminary data.</text>
</comment>
<dbReference type="Pfam" id="PF05622">
    <property type="entry name" value="HOOK"/>
    <property type="match status" value="2"/>
</dbReference>
<keyword evidence="7" id="KW-0963">Cytoplasm</keyword>
<dbReference type="PANTHER" id="PTHR18947">
    <property type="entry name" value="HOOK PROTEINS"/>
    <property type="match status" value="1"/>
</dbReference>
<evidence type="ECO:0000256" key="11">
    <source>
        <dbReference type="ARBA" id="ARBA00023054"/>
    </source>
</evidence>
<evidence type="ECO:0000256" key="5">
    <source>
        <dbReference type="ARBA" id="ARBA00011241"/>
    </source>
</evidence>
<evidence type="ECO:0000256" key="14">
    <source>
        <dbReference type="SAM" id="MobiDB-lite"/>
    </source>
</evidence>